<name>A0A8S3XTC6_PARAO</name>
<dbReference type="Proteomes" id="UP000691718">
    <property type="component" value="Unassembled WGS sequence"/>
</dbReference>
<evidence type="ECO:0000313" key="2">
    <source>
        <dbReference type="EMBL" id="CAG5040148.1"/>
    </source>
</evidence>
<protein>
    <submittedName>
        <fullName evidence="2">(apollo) hypothetical protein</fullName>
    </submittedName>
</protein>
<feature type="region of interest" description="Disordered" evidence="1">
    <location>
        <begin position="110"/>
        <end position="144"/>
    </location>
</feature>
<comment type="caution">
    <text evidence="2">The sequence shown here is derived from an EMBL/GenBank/DDBJ whole genome shotgun (WGS) entry which is preliminary data.</text>
</comment>
<dbReference type="EMBL" id="CAJQZP010001342">
    <property type="protein sequence ID" value="CAG5040148.1"/>
    <property type="molecule type" value="Genomic_DNA"/>
</dbReference>
<organism evidence="2 3">
    <name type="scientific">Parnassius apollo</name>
    <name type="common">Apollo butterfly</name>
    <name type="synonym">Papilio apollo</name>
    <dbReference type="NCBI Taxonomy" id="110799"/>
    <lineage>
        <taxon>Eukaryota</taxon>
        <taxon>Metazoa</taxon>
        <taxon>Ecdysozoa</taxon>
        <taxon>Arthropoda</taxon>
        <taxon>Hexapoda</taxon>
        <taxon>Insecta</taxon>
        <taxon>Pterygota</taxon>
        <taxon>Neoptera</taxon>
        <taxon>Endopterygota</taxon>
        <taxon>Lepidoptera</taxon>
        <taxon>Glossata</taxon>
        <taxon>Ditrysia</taxon>
        <taxon>Papilionoidea</taxon>
        <taxon>Papilionidae</taxon>
        <taxon>Parnassiinae</taxon>
        <taxon>Parnassini</taxon>
        <taxon>Parnassius</taxon>
        <taxon>Parnassius</taxon>
    </lineage>
</organism>
<evidence type="ECO:0000313" key="3">
    <source>
        <dbReference type="Proteomes" id="UP000691718"/>
    </source>
</evidence>
<evidence type="ECO:0000256" key="1">
    <source>
        <dbReference type="SAM" id="MobiDB-lite"/>
    </source>
</evidence>
<gene>
    <name evidence="2" type="ORF">PAPOLLO_LOCUS21851</name>
</gene>
<dbReference type="OrthoDB" id="7490061at2759"/>
<feature type="compositionally biased region" description="Polar residues" evidence="1">
    <location>
        <begin position="116"/>
        <end position="133"/>
    </location>
</feature>
<accession>A0A8S3XTC6</accession>
<dbReference type="AlphaFoldDB" id="A0A8S3XTC6"/>
<proteinExistence type="predicted"/>
<keyword evidence="3" id="KW-1185">Reference proteome</keyword>
<reference evidence="2" key="1">
    <citation type="submission" date="2021-04" db="EMBL/GenBank/DDBJ databases">
        <authorList>
            <person name="Tunstrom K."/>
        </authorList>
    </citation>
    <scope>NUCLEOTIDE SEQUENCE</scope>
</reference>
<sequence length="144" mass="16272">MFRNQDMQQLELKKLKENKSKLCLSSSIDRKGLAGTVRKKFNTNCEMYHYRVPGGGIRQLLCGLHKDYTWADYCVIIIGVSDFETQDKQEDMGIDEFDCVESSSTTEVQNRDAENCASQASLENSNPVTNSKVVQKGRAKNPPE</sequence>
<feature type="compositionally biased region" description="Basic residues" evidence="1">
    <location>
        <begin position="135"/>
        <end position="144"/>
    </location>
</feature>